<evidence type="ECO:0000313" key="3">
    <source>
        <dbReference type="Proteomes" id="UP000007842"/>
    </source>
</evidence>
<dbReference type="KEGG" id="scy:SCATT_46600"/>
<evidence type="ECO:0000313" key="2">
    <source>
        <dbReference type="EMBL" id="AEW97031.1"/>
    </source>
</evidence>
<dbReference type="eggNOG" id="ENOG5033VBA">
    <property type="taxonomic scope" value="Bacteria"/>
</dbReference>
<evidence type="ECO:0000256" key="1">
    <source>
        <dbReference type="SAM" id="Phobius"/>
    </source>
</evidence>
<feature type="transmembrane region" description="Helical" evidence="1">
    <location>
        <begin position="63"/>
        <end position="88"/>
    </location>
</feature>
<sequence length="326" mass="32857">MVPTRPASSPRRAAPAVAARRAVLAGVVHLVALAVVVGDYLRVRDRLPDPMATHFSTTAADGYSAAGSFPAVVVPLLLVTGALMVFTVQRTSGRVATGAACAVPALLAFLLVAVVEDNAGAASAARVRMAPWQLAAAVGCAAVAGGLGALLAGRDGAVPAGGRPAGVPDRLDLRAGERAGWARTVGSPVLLGSGVTVAAAGSVLLFTAGRAAGIGCLVAGVVCLAAGALRVTADRRGLTVAPAYLPWPRLRIALSRIEEATSGPVRALSDFGGWGYRVRAGRTGVVLRSGDAVRLRLSGGGEFVVTVDDSATAAALLNALIERERR</sequence>
<dbReference type="HOGENOM" id="CLU_054762_1_0_11"/>
<feature type="transmembrane region" description="Helical" evidence="1">
    <location>
        <begin position="95"/>
        <end position="114"/>
    </location>
</feature>
<dbReference type="AlphaFoldDB" id="F8JWN4"/>
<keyword evidence="3" id="KW-1185">Reference proteome</keyword>
<dbReference type="STRING" id="1003195.SCATT_46600"/>
<gene>
    <name evidence="2" type="ordered locus">SCATT_46600</name>
</gene>
<organism evidence="2 3">
    <name type="scientific">Streptantibioticus cattleyicolor (strain ATCC 35852 / DSM 46488 / JCM 4925 / NBRC 14057 / NRRL 8057)</name>
    <name type="common">Streptomyces cattleya</name>
    <dbReference type="NCBI Taxonomy" id="1003195"/>
    <lineage>
        <taxon>Bacteria</taxon>
        <taxon>Bacillati</taxon>
        <taxon>Actinomycetota</taxon>
        <taxon>Actinomycetes</taxon>
        <taxon>Kitasatosporales</taxon>
        <taxon>Streptomycetaceae</taxon>
        <taxon>Streptantibioticus</taxon>
    </lineage>
</organism>
<keyword evidence="1" id="KW-1133">Transmembrane helix</keyword>
<protein>
    <recommendedName>
        <fullName evidence="4">DUF1648 domain-containing protein</fullName>
    </recommendedName>
</protein>
<proteinExistence type="predicted"/>
<keyword evidence="1" id="KW-0812">Transmembrane</keyword>
<keyword evidence="1" id="KW-0472">Membrane</keyword>
<feature type="transmembrane region" description="Helical" evidence="1">
    <location>
        <begin position="134"/>
        <end position="153"/>
    </location>
</feature>
<dbReference type="EMBL" id="CP003219">
    <property type="protein sequence ID" value="AEW97031.1"/>
    <property type="molecule type" value="Genomic_DNA"/>
</dbReference>
<dbReference type="Proteomes" id="UP000007842">
    <property type="component" value="Chromosome"/>
</dbReference>
<feature type="transmembrane region" description="Helical" evidence="1">
    <location>
        <begin position="180"/>
        <end position="205"/>
    </location>
</feature>
<reference evidence="3" key="1">
    <citation type="submission" date="2011-12" db="EMBL/GenBank/DDBJ databases">
        <title>Complete genome sequence of Streptomyces cattleya strain DSM 46488.</title>
        <authorList>
            <person name="Ou H.-Y."/>
            <person name="Li P."/>
            <person name="Zhao C."/>
            <person name="O'Hagan D."/>
            <person name="Deng Z."/>
        </authorList>
    </citation>
    <scope>NUCLEOTIDE SEQUENCE [LARGE SCALE GENOMIC DNA]</scope>
    <source>
        <strain evidence="3">ATCC 35852 / DSM 46488 / JCM 4925 / NBRC 14057 / NRRL 8057</strain>
    </source>
</reference>
<name>F8JWN4_STREN</name>
<feature type="transmembrane region" description="Helical" evidence="1">
    <location>
        <begin position="211"/>
        <end position="229"/>
    </location>
</feature>
<dbReference type="OrthoDB" id="3178004at2"/>
<dbReference type="KEGG" id="sct:SCAT_4669"/>
<dbReference type="PATRIC" id="fig|1003195.11.peg.6102"/>
<evidence type="ECO:0008006" key="4">
    <source>
        <dbReference type="Google" id="ProtNLM"/>
    </source>
</evidence>
<accession>F8JWN4</accession>
<feature type="transmembrane region" description="Helical" evidence="1">
    <location>
        <begin position="21"/>
        <end position="43"/>
    </location>
</feature>
<accession>G8X3I0</accession>